<dbReference type="eggNOG" id="COG2508">
    <property type="taxonomic scope" value="Bacteria"/>
</dbReference>
<organism evidence="2 3">
    <name type="scientific">Corynebacterium maris DSM 45190</name>
    <dbReference type="NCBI Taxonomy" id="1224163"/>
    <lineage>
        <taxon>Bacteria</taxon>
        <taxon>Bacillati</taxon>
        <taxon>Actinomycetota</taxon>
        <taxon>Actinomycetes</taxon>
        <taxon>Mycobacteriales</taxon>
        <taxon>Corynebacteriaceae</taxon>
        <taxon>Corynebacterium</taxon>
    </lineage>
</organism>
<dbReference type="InterPro" id="IPR036390">
    <property type="entry name" value="WH_DNA-bd_sf"/>
</dbReference>
<dbReference type="InterPro" id="IPR051448">
    <property type="entry name" value="CdaR-like_regulators"/>
</dbReference>
<dbReference type="SUPFAM" id="SSF46785">
    <property type="entry name" value="Winged helix' DNA-binding domain"/>
    <property type="match status" value="1"/>
</dbReference>
<dbReference type="PANTHER" id="PTHR33744">
    <property type="entry name" value="CARBOHYDRATE DIACID REGULATOR"/>
    <property type="match status" value="1"/>
</dbReference>
<dbReference type="InterPro" id="IPR025736">
    <property type="entry name" value="PucR_C-HTH_dom"/>
</dbReference>
<dbReference type="Gene3D" id="1.10.10.2840">
    <property type="entry name" value="PucR C-terminal helix-turn-helix domain"/>
    <property type="match status" value="1"/>
</dbReference>
<dbReference type="OrthoDB" id="5051269at2"/>
<protein>
    <recommendedName>
        <fullName evidence="1">PucR C-terminal helix-turn-helix domain-containing protein</fullName>
    </recommendedName>
</protein>
<dbReference type="RefSeq" id="WP_020935320.1">
    <property type="nucleotide sequence ID" value="NC_021915.1"/>
</dbReference>
<name>S5SWC8_9CORY</name>
<evidence type="ECO:0000313" key="3">
    <source>
        <dbReference type="Proteomes" id="UP000015388"/>
    </source>
</evidence>
<dbReference type="Proteomes" id="UP000015388">
    <property type="component" value="Chromosome"/>
</dbReference>
<dbReference type="AlphaFoldDB" id="S5SWC8"/>
<dbReference type="Pfam" id="PF13556">
    <property type="entry name" value="HTH_30"/>
    <property type="match status" value="1"/>
</dbReference>
<dbReference type="PATRIC" id="fig|1224163.3.peg.1928"/>
<keyword evidence="3" id="KW-1185">Reference proteome</keyword>
<sequence>MDAFHSLFTDEADFADDLFTLSTVIDRQVEDRVGLAEFVSQVAGRLRRGVSLHAFGRVIRCAPDGRLLTGAPGAGPGRRTGLDVDIRIDPPLAEQAARLVDQRLTHAARVLLHHEPMPEEERGFAEKLRWLLSAIATGEERRAIRREIGWDDQSRVTVLAVSGVGDNQGGAERLAASMSPSPVVMAYVGEVLAVVVAGRPRLELDVSEGMSVGVGEEVPASELHTSWRSALTALRYAMPSRRNRGPYRLFDAVIVDVANVGALRVLADVAGQSDVSELADVRGLAALAGGDLPNMLTVLEAVAATESIRQAAQLVHMHHNTVAQRVRDAEAALGYPLTEPYGRTRLMVGLILYRLSAEA</sequence>
<evidence type="ECO:0000313" key="2">
    <source>
        <dbReference type="EMBL" id="AGS35387.1"/>
    </source>
</evidence>
<dbReference type="EMBL" id="CP003924">
    <property type="protein sequence ID" value="AGS35387.1"/>
    <property type="molecule type" value="Genomic_DNA"/>
</dbReference>
<accession>S5SWC8</accession>
<dbReference type="HOGENOM" id="CLU_068869_0_0_11"/>
<feature type="domain" description="PucR C-terminal helix-turn-helix" evidence="1">
    <location>
        <begin position="297"/>
        <end position="351"/>
    </location>
</feature>
<proteinExistence type="predicted"/>
<gene>
    <name evidence="2" type="ORF">B841_09575</name>
</gene>
<dbReference type="STRING" id="1224163.B841_09575"/>
<reference evidence="2 3" key="1">
    <citation type="submission" date="2012-11" db="EMBL/GenBank/DDBJ databases">
        <title>The complete genome sequence of Corynebacterium maris Coryn-1 (=DSM 45190).</title>
        <authorList>
            <person name="Schaffert L."/>
            <person name="Albersmeier A."/>
            <person name="Kalinowski J."/>
            <person name="Ruckert C."/>
        </authorList>
    </citation>
    <scope>NUCLEOTIDE SEQUENCE [LARGE SCALE GENOMIC DNA]</scope>
    <source>
        <strain evidence="3">Coryn-1</strain>
    </source>
</reference>
<dbReference type="KEGG" id="cmd:B841_09575"/>
<evidence type="ECO:0000259" key="1">
    <source>
        <dbReference type="Pfam" id="PF13556"/>
    </source>
</evidence>
<dbReference type="PANTHER" id="PTHR33744:SF7">
    <property type="entry name" value="PUCR FAMILY TRANSCRIPTIONAL REGULATOR"/>
    <property type="match status" value="1"/>
</dbReference>
<dbReference type="InterPro" id="IPR042070">
    <property type="entry name" value="PucR_C-HTH_sf"/>
</dbReference>